<dbReference type="Gene3D" id="3.40.50.300">
    <property type="entry name" value="P-loop containing nucleotide triphosphate hydrolases"/>
    <property type="match status" value="1"/>
</dbReference>
<evidence type="ECO:0000313" key="2">
    <source>
        <dbReference type="Proteomes" id="UP001652625"/>
    </source>
</evidence>
<gene>
    <name evidence="3" type="primary">LOC105845892</name>
</gene>
<dbReference type="InterPro" id="IPR051135">
    <property type="entry name" value="Gal/GlcNAc/GalNAc_ST"/>
</dbReference>
<keyword evidence="1" id="KW-0472">Membrane</keyword>
<reference evidence="3" key="1">
    <citation type="submission" date="2025-08" db="UniProtKB">
        <authorList>
            <consortium name="RefSeq"/>
        </authorList>
    </citation>
    <scope>IDENTIFICATION</scope>
</reference>
<dbReference type="RefSeq" id="XP_065660630.1">
    <property type="nucleotide sequence ID" value="XM_065804558.1"/>
</dbReference>
<organism evidence="2 3">
    <name type="scientific">Hydra vulgaris</name>
    <name type="common">Hydra</name>
    <name type="synonym">Hydra attenuata</name>
    <dbReference type="NCBI Taxonomy" id="6087"/>
    <lineage>
        <taxon>Eukaryota</taxon>
        <taxon>Metazoa</taxon>
        <taxon>Cnidaria</taxon>
        <taxon>Hydrozoa</taxon>
        <taxon>Hydroidolina</taxon>
        <taxon>Anthoathecata</taxon>
        <taxon>Aplanulata</taxon>
        <taxon>Hydridae</taxon>
        <taxon>Hydra</taxon>
    </lineage>
</organism>
<sequence length="424" mass="49642">MYVPNDNKFLRKNTVFLLIICFILILIILSGLVAHIGGMAFLICEFTYGRCSELSTLSKYCNCRVTEKEKTKEEKKNFILFKPEEKKQKQEYEKRTILITSLPRSGSSFLGEIFNRQKDVFYFYEPLQPLNALSQLISSYNYEKQAVTLLSNFFVCNFEGYQDYFNFLSYPELSNPHFRLMSRVLSMQPFCAKRVLPNSTAEEYTKYCVNINVKLLRKSCNTKSIYVIKELLHRLPSDISKIQFSSYISLIRDPRAIVWSMKKNKWVDNKGYFASTEYEAIEKVCHIFRNNYFSMLNSNRLNKLVILRYEDLVKYPKTTVKDLFQATKTFFYRNIDDTVEWVNVNTHGKSETGSSSFSVLMKNASYSLNSWRENLSFDSVLEIQNKCGDVMQLLGYVLYTSSKDLRDFSKTSVVRVIPLKNIFK</sequence>
<keyword evidence="1" id="KW-0812">Transmembrane</keyword>
<accession>A0ABM4CFY4</accession>
<keyword evidence="1" id="KW-1133">Transmembrane helix</keyword>
<dbReference type="PANTHER" id="PTHR10704">
    <property type="entry name" value="CARBOHYDRATE SULFOTRANSFERASE"/>
    <property type="match status" value="1"/>
</dbReference>
<evidence type="ECO:0000313" key="3">
    <source>
        <dbReference type="RefSeq" id="XP_065660630.1"/>
    </source>
</evidence>
<proteinExistence type="predicted"/>
<evidence type="ECO:0000256" key="1">
    <source>
        <dbReference type="SAM" id="Phobius"/>
    </source>
</evidence>
<dbReference type="SUPFAM" id="SSF52540">
    <property type="entry name" value="P-loop containing nucleoside triphosphate hydrolases"/>
    <property type="match status" value="1"/>
</dbReference>
<dbReference type="InterPro" id="IPR027417">
    <property type="entry name" value="P-loop_NTPase"/>
</dbReference>
<keyword evidence="2" id="KW-1185">Reference proteome</keyword>
<dbReference type="Pfam" id="PF13469">
    <property type="entry name" value="Sulfotransfer_3"/>
    <property type="match status" value="1"/>
</dbReference>
<protein>
    <submittedName>
        <fullName evidence="3">Carbohydrate sulfotransferase 1</fullName>
    </submittedName>
</protein>
<dbReference type="GeneID" id="105845892"/>
<dbReference type="PANTHER" id="PTHR10704:SF44">
    <property type="entry name" value="LD35051P-RELATED"/>
    <property type="match status" value="1"/>
</dbReference>
<feature type="transmembrane region" description="Helical" evidence="1">
    <location>
        <begin position="15"/>
        <end position="43"/>
    </location>
</feature>
<name>A0ABM4CFY4_HYDVU</name>
<dbReference type="Proteomes" id="UP001652625">
    <property type="component" value="Chromosome 09"/>
</dbReference>